<protein>
    <submittedName>
        <fullName evidence="2">Uncharacterized protein</fullName>
    </submittedName>
</protein>
<dbReference type="AlphaFoldDB" id="A0A915KLM6"/>
<organism evidence="1 2">
    <name type="scientific">Romanomermis culicivorax</name>
    <name type="common">Nematode worm</name>
    <dbReference type="NCBI Taxonomy" id="13658"/>
    <lineage>
        <taxon>Eukaryota</taxon>
        <taxon>Metazoa</taxon>
        <taxon>Ecdysozoa</taxon>
        <taxon>Nematoda</taxon>
        <taxon>Enoplea</taxon>
        <taxon>Dorylaimia</taxon>
        <taxon>Mermithida</taxon>
        <taxon>Mermithoidea</taxon>
        <taxon>Mermithidae</taxon>
        <taxon>Romanomermis</taxon>
    </lineage>
</organism>
<dbReference type="Proteomes" id="UP000887565">
    <property type="component" value="Unplaced"/>
</dbReference>
<accession>A0A915KLM6</accession>
<name>A0A915KLM6_ROMCU</name>
<proteinExistence type="predicted"/>
<dbReference type="WBParaSite" id="nRc.2.0.1.t39338-RA">
    <property type="protein sequence ID" value="nRc.2.0.1.t39338-RA"/>
    <property type="gene ID" value="nRc.2.0.1.g39338"/>
</dbReference>
<sequence>MKEIPHAQKTKGTGKNSNTIKYFLEVLVPHPKIFDPTLSAPTGQAYHRYAEHFKLLVISSIRPKKQCYQKITVLQTQNWLLGCLVDRSVS</sequence>
<evidence type="ECO:0000313" key="2">
    <source>
        <dbReference type="WBParaSite" id="nRc.2.0.1.t39338-RA"/>
    </source>
</evidence>
<reference evidence="2" key="1">
    <citation type="submission" date="2022-11" db="UniProtKB">
        <authorList>
            <consortium name="WormBaseParasite"/>
        </authorList>
    </citation>
    <scope>IDENTIFICATION</scope>
</reference>
<keyword evidence="1" id="KW-1185">Reference proteome</keyword>
<evidence type="ECO:0000313" key="1">
    <source>
        <dbReference type="Proteomes" id="UP000887565"/>
    </source>
</evidence>